<dbReference type="AlphaFoldDB" id="A0A811SGV7"/>
<reference evidence="3" key="1">
    <citation type="submission" date="2020-10" db="EMBL/GenBank/DDBJ databases">
        <authorList>
            <person name="Han B."/>
            <person name="Lu T."/>
            <person name="Zhao Q."/>
            <person name="Huang X."/>
            <person name="Zhao Y."/>
        </authorList>
    </citation>
    <scope>NUCLEOTIDE SEQUENCE</scope>
</reference>
<dbReference type="PANTHER" id="PTHR31625">
    <property type="match status" value="1"/>
</dbReference>
<accession>A0A811SGV7</accession>
<keyword evidence="1" id="KW-0808">Transferase</keyword>
<dbReference type="InterPro" id="IPR023213">
    <property type="entry name" value="CAT-like_dom_sf"/>
</dbReference>
<keyword evidence="4" id="KW-1185">Reference proteome</keyword>
<sequence>MSMSSSVRVLNVTHVLPDQNRAALYSPSPQLPLPDDDGIMKLTFMDSQFVGMVMPMRRLFLYEGPGVPPFPYLVGSLRSSLATVLAIFFPLAGKLTYSPSAGDVVVDCSPAAVSPGVKFVEAEYAGSIDDMRSVASGGGDEGDRDALMELGPELDARQLPAPVIAVQVTRPAVGSGRAVVVAVAIHHAVADGHSVWQFMRAWTAVARAEEGSEAMARLVPPTFDRTVIRYPEADKLASKILRAIAPALPVVRSPSSCSPPDRSRRSFLIHADEIQSVKQHIRTQTETAVAEQLDTPPSTYVAVSSLVWTSIVRAKSRAPHLAVAGDAYCYFFVAVDYRRRRLGPLQVNERYFGNCVVPCVATAAARDLCGDAGLGLARAATAIRDAIRAQPEDPVRAMESWLDSTLALPKERFTFAGSSNRFMAYETDFGWGAPSRVELVSLFATELVLLLGAEDGGVQVTVTLDPEHMEGFAANLLRLRPAGSRARERGIVGGP</sequence>
<dbReference type="EMBL" id="CAJGYO010000379">
    <property type="protein sequence ID" value="CAD6342051.1"/>
    <property type="molecule type" value="Genomic_DNA"/>
</dbReference>
<dbReference type="Proteomes" id="UP000604825">
    <property type="component" value="Unassembled WGS sequence"/>
</dbReference>
<evidence type="ECO:0000256" key="1">
    <source>
        <dbReference type="ARBA" id="ARBA00022679"/>
    </source>
</evidence>
<dbReference type="InterPro" id="IPR051504">
    <property type="entry name" value="Plant_metabolite_acyltrans"/>
</dbReference>
<evidence type="ECO:0000313" key="3">
    <source>
        <dbReference type="EMBL" id="CAD6342051.1"/>
    </source>
</evidence>
<keyword evidence="2" id="KW-0012">Acyltransferase</keyword>
<evidence type="ECO:0000256" key="2">
    <source>
        <dbReference type="ARBA" id="ARBA00023315"/>
    </source>
</evidence>
<dbReference type="OrthoDB" id="679112at2759"/>
<dbReference type="Pfam" id="PF02458">
    <property type="entry name" value="Transferase"/>
    <property type="match status" value="1"/>
</dbReference>
<protein>
    <submittedName>
        <fullName evidence="3">Uncharacterized protein</fullName>
    </submittedName>
</protein>
<comment type="caution">
    <text evidence="3">The sequence shown here is derived from an EMBL/GenBank/DDBJ whole genome shotgun (WGS) entry which is preliminary data.</text>
</comment>
<dbReference type="GO" id="GO:0016747">
    <property type="term" value="F:acyltransferase activity, transferring groups other than amino-acyl groups"/>
    <property type="evidence" value="ECO:0007669"/>
    <property type="project" value="UniProtKB-ARBA"/>
</dbReference>
<gene>
    <name evidence="3" type="ORF">NCGR_LOCUS66149</name>
</gene>
<dbReference type="Gene3D" id="3.30.559.10">
    <property type="entry name" value="Chloramphenicol acetyltransferase-like domain"/>
    <property type="match status" value="2"/>
</dbReference>
<evidence type="ECO:0000313" key="4">
    <source>
        <dbReference type="Proteomes" id="UP000604825"/>
    </source>
</evidence>
<name>A0A811SGV7_9POAL</name>
<organism evidence="3 4">
    <name type="scientific">Miscanthus lutarioriparius</name>
    <dbReference type="NCBI Taxonomy" id="422564"/>
    <lineage>
        <taxon>Eukaryota</taxon>
        <taxon>Viridiplantae</taxon>
        <taxon>Streptophyta</taxon>
        <taxon>Embryophyta</taxon>
        <taxon>Tracheophyta</taxon>
        <taxon>Spermatophyta</taxon>
        <taxon>Magnoliopsida</taxon>
        <taxon>Liliopsida</taxon>
        <taxon>Poales</taxon>
        <taxon>Poaceae</taxon>
        <taxon>PACMAD clade</taxon>
        <taxon>Panicoideae</taxon>
        <taxon>Andropogonodae</taxon>
        <taxon>Andropogoneae</taxon>
        <taxon>Saccharinae</taxon>
        <taxon>Miscanthus</taxon>
    </lineage>
</organism>
<proteinExistence type="predicted"/>